<dbReference type="PANTHER" id="PTHR46825:SF9">
    <property type="entry name" value="BETA-LACTAMASE-RELATED DOMAIN-CONTAINING PROTEIN"/>
    <property type="match status" value="1"/>
</dbReference>
<dbReference type="InterPro" id="IPR001466">
    <property type="entry name" value="Beta-lactam-related"/>
</dbReference>
<evidence type="ECO:0000259" key="1">
    <source>
        <dbReference type="Pfam" id="PF00144"/>
    </source>
</evidence>
<accession>A0A315ZDE7</accession>
<comment type="caution">
    <text evidence="2">The sequence shown here is derived from an EMBL/GenBank/DDBJ whole genome shotgun (WGS) entry which is preliminary data.</text>
</comment>
<dbReference type="OrthoDB" id="846150at2"/>
<evidence type="ECO:0000313" key="2">
    <source>
        <dbReference type="EMBL" id="PWJ43342.1"/>
    </source>
</evidence>
<keyword evidence="3" id="KW-1185">Reference proteome</keyword>
<dbReference type="PROSITE" id="PS51257">
    <property type="entry name" value="PROKAR_LIPOPROTEIN"/>
    <property type="match status" value="1"/>
</dbReference>
<dbReference type="Gene3D" id="3.40.710.10">
    <property type="entry name" value="DD-peptidase/beta-lactamase superfamily"/>
    <property type="match status" value="1"/>
</dbReference>
<evidence type="ECO:0000313" key="3">
    <source>
        <dbReference type="Proteomes" id="UP000245535"/>
    </source>
</evidence>
<feature type="domain" description="Beta-lactamase-related" evidence="1">
    <location>
        <begin position="53"/>
        <end position="404"/>
    </location>
</feature>
<reference evidence="2 3" key="1">
    <citation type="submission" date="2018-03" db="EMBL/GenBank/DDBJ databases">
        <title>Genomic Encyclopedia of Archaeal and Bacterial Type Strains, Phase II (KMG-II): from individual species to whole genera.</title>
        <authorList>
            <person name="Goeker M."/>
        </authorList>
    </citation>
    <scope>NUCLEOTIDE SEQUENCE [LARGE SCALE GENOMIC DNA]</scope>
    <source>
        <strain evidence="2 3">DSM 28229</strain>
    </source>
</reference>
<proteinExistence type="predicted"/>
<name>A0A315ZDE7_SEDFL</name>
<dbReference type="InterPro" id="IPR012338">
    <property type="entry name" value="Beta-lactam/transpept-like"/>
</dbReference>
<sequence>MRYIFLSMLVAFAMSCTVNQSEESLDQTEATLNPAEESLSPLDKELKLQQKKFDILGMSVVAIKNGEEIYSFYNGLADEERKKAITAETKYRVASISKYIVTTALMKLYEEGKFTLDEDVSKYLGFTLRNPNFPEEKITMKHLLTHSSSLTDSDQYFDFLIDTYHQKNPAITELFDGKSQYSSEDTWQKVKPGTHFEYCNLAFGIIGNVIEKLSGERFDVYVKKTLLEPIGVTGSFNVEDLENIDELSVLYRREDLDPSKKWVPQTDNHKGVRPEPRTDLENYEIGHNGVAFGPQGSFRGSAEDLAKVMKLHLQQGEWEGKQILKPETVSLMNELQWKTDDKLFKEIGLCTHITEELVKGERLYGHTGDAYGLHSMLFFDPVEQYGVVVIVNSSLVEEAPSKFYTVEEALMNSIMAHLKEELKAVGS</sequence>
<dbReference type="Pfam" id="PF00144">
    <property type="entry name" value="Beta-lactamase"/>
    <property type="match status" value="1"/>
</dbReference>
<dbReference type="PANTHER" id="PTHR46825">
    <property type="entry name" value="D-ALANYL-D-ALANINE-CARBOXYPEPTIDASE/ENDOPEPTIDASE AMPH"/>
    <property type="match status" value="1"/>
</dbReference>
<dbReference type="Proteomes" id="UP000245535">
    <property type="component" value="Unassembled WGS sequence"/>
</dbReference>
<gene>
    <name evidence="2" type="ORF">BC781_102899</name>
</gene>
<organism evidence="2 3">
    <name type="scientific">Sediminitomix flava</name>
    <dbReference type="NCBI Taxonomy" id="379075"/>
    <lineage>
        <taxon>Bacteria</taxon>
        <taxon>Pseudomonadati</taxon>
        <taxon>Bacteroidota</taxon>
        <taxon>Cytophagia</taxon>
        <taxon>Cytophagales</taxon>
        <taxon>Flammeovirgaceae</taxon>
        <taxon>Sediminitomix</taxon>
    </lineage>
</organism>
<dbReference type="RefSeq" id="WP_109617810.1">
    <property type="nucleotide sequence ID" value="NZ_QGDO01000002.1"/>
</dbReference>
<dbReference type="AlphaFoldDB" id="A0A315ZDE7"/>
<protein>
    <submittedName>
        <fullName evidence="2">CubicO group peptidase (Beta-lactamase class C family)</fullName>
    </submittedName>
</protein>
<dbReference type="SUPFAM" id="SSF56601">
    <property type="entry name" value="beta-lactamase/transpeptidase-like"/>
    <property type="match status" value="1"/>
</dbReference>
<dbReference type="InterPro" id="IPR050491">
    <property type="entry name" value="AmpC-like"/>
</dbReference>
<dbReference type="EMBL" id="QGDO01000002">
    <property type="protein sequence ID" value="PWJ43342.1"/>
    <property type="molecule type" value="Genomic_DNA"/>
</dbReference>